<sequence>MSEEHPEMSNAPDDEREPPEGSSDGDEPSKGPTSDPPQLTERDIEKMEEEKLKARYPQSVKPAAGHSMFLQKRLTKGQKFFDSGDYQMYKQQGKLGFNKLRGAGLNQTMAQPTGEAIPTPETVPARKASIIQHTKFNPVTST</sequence>
<evidence type="ECO:0000256" key="2">
    <source>
        <dbReference type="ARBA" id="ARBA00022776"/>
    </source>
</evidence>
<accession>A0A7R8XD75</accession>
<comment type="similarity">
    <text evidence="1">Belongs to the endosulfine family.</text>
</comment>
<dbReference type="OrthoDB" id="5949865at2759"/>
<reference evidence="5" key="1">
    <citation type="submission" date="2020-11" db="EMBL/GenBank/DDBJ databases">
        <authorList>
            <person name="Tran Van P."/>
        </authorList>
    </citation>
    <scope>NUCLEOTIDE SEQUENCE</scope>
</reference>
<gene>
    <name evidence="5" type="ORF">DSTB1V02_LOCUS7969</name>
</gene>
<dbReference type="EMBL" id="LR901239">
    <property type="protein sequence ID" value="CAD7248148.1"/>
    <property type="molecule type" value="Genomic_DNA"/>
</dbReference>
<evidence type="ECO:0008006" key="7">
    <source>
        <dbReference type="Google" id="ProtNLM"/>
    </source>
</evidence>
<evidence type="ECO:0000313" key="5">
    <source>
        <dbReference type="EMBL" id="CAD7248148.1"/>
    </source>
</evidence>
<dbReference type="EMBL" id="CAJPEV010001722">
    <property type="protein sequence ID" value="CAG0894039.1"/>
    <property type="molecule type" value="Genomic_DNA"/>
</dbReference>
<feature type="region of interest" description="Disordered" evidence="4">
    <location>
        <begin position="1"/>
        <end position="64"/>
    </location>
</feature>
<protein>
    <recommendedName>
        <fullName evidence="7">Alpha-endosulfine</fullName>
    </recommendedName>
</protein>
<evidence type="ECO:0000256" key="3">
    <source>
        <dbReference type="ARBA" id="ARBA00023272"/>
    </source>
</evidence>
<feature type="compositionally biased region" description="Basic and acidic residues" evidence="4">
    <location>
        <begin position="40"/>
        <end position="53"/>
    </location>
</feature>
<keyword evidence="2" id="KW-0131">Cell cycle</keyword>
<proteinExistence type="inferred from homology"/>
<evidence type="ECO:0000256" key="1">
    <source>
        <dbReference type="ARBA" id="ARBA00010520"/>
    </source>
</evidence>
<keyword evidence="6" id="KW-1185">Reference proteome</keyword>
<dbReference type="PANTHER" id="PTHR10358:SF6">
    <property type="entry name" value="ENDOSULFINE, ISOFORM A"/>
    <property type="match status" value="1"/>
</dbReference>
<dbReference type="GO" id="GO:0005737">
    <property type="term" value="C:cytoplasm"/>
    <property type="evidence" value="ECO:0007669"/>
    <property type="project" value="TreeGrafter"/>
</dbReference>
<name>A0A7R8XD75_9CRUS</name>
<dbReference type="PANTHER" id="PTHR10358">
    <property type="entry name" value="ENDOSULFINE"/>
    <property type="match status" value="1"/>
</dbReference>
<evidence type="ECO:0000256" key="4">
    <source>
        <dbReference type="SAM" id="MobiDB-lite"/>
    </source>
</evidence>
<dbReference type="Proteomes" id="UP000677054">
    <property type="component" value="Unassembled WGS sequence"/>
</dbReference>
<evidence type="ECO:0000313" key="6">
    <source>
        <dbReference type="Proteomes" id="UP000677054"/>
    </source>
</evidence>
<dbReference type="AlphaFoldDB" id="A0A7R8XD75"/>
<organism evidence="5">
    <name type="scientific">Darwinula stevensoni</name>
    <dbReference type="NCBI Taxonomy" id="69355"/>
    <lineage>
        <taxon>Eukaryota</taxon>
        <taxon>Metazoa</taxon>
        <taxon>Ecdysozoa</taxon>
        <taxon>Arthropoda</taxon>
        <taxon>Crustacea</taxon>
        <taxon>Oligostraca</taxon>
        <taxon>Ostracoda</taxon>
        <taxon>Podocopa</taxon>
        <taxon>Podocopida</taxon>
        <taxon>Darwinulocopina</taxon>
        <taxon>Darwinuloidea</taxon>
        <taxon>Darwinulidae</taxon>
        <taxon>Darwinula</taxon>
    </lineage>
</organism>
<dbReference type="InterPro" id="IPR006760">
    <property type="entry name" value="Endosulphine"/>
</dbReference>
<keyword evidence="3" id="KW-0650">Protein phosphatase inhibitor</keyword>
<keyword evidence="2" id="KW-0498">Mitosis</keyword>
<dbReference type="GO" id="GO:0004864">
    <property type="term" value="F:protein phosphatase inhibitor activity"/>
    <property type="evidence" value="ECO:0007669"/>
    <property type="project" value="UniProtKB-KW"/>
</dbReference>
<keyword evidence="2" id="KW-0132">Cell division</keyword>